<evidence type="ECO:0000313" key="1">
    <source>
        <dbReference type="EMBL" id="MBW87968.1"/>
    </source>
</evidence>
<protein>
    <submittedName>
        <fullName evidence="1">Uncharacterized protein LOC101494271</fullName>
    </submittedName>
</protein>
<sequence length="59" mass="6899">MHPDPFIFPRLLKFSFFFSSSSPNLIGFNTENAFNCRFQSLLLGLPRESRPSFRLCTIR</sequence>
<organism evidence="1">
    <name type="scientific">Rhizophora mucronata</name>
    <name type="common">Asiatic mangrove</name>
    <dbReference type="NCBI Taxonomy" id="61149"/>
    <lineage>
        <taxon>Eukaryota</taxon>
        <taxon>Viridiplantae</taxon>
        <taxon>Streptophyta</taxon>
        <taxon>Embryophyta</taxon>
        <taxon>Tracheophyta</taxon>
        <taxon>Spermatophyta</taxon>
        <taxon>Magnoliopsida</taxon>
        <taxon>eudicotyledons</taxon>
        <taxon>Gunneridae</taxon>
        <taxon>Pentapetalae</taxon>
        <taxon>rosids</taxon>
        <taxon>fabids</taxon>
        <taxon>Malpighiales</taxon>
        <taxon>Rhizophoraceae</taxon>
        <taxon>Rhizophora</taxon>
    </lineage>
</organism>
<dbReference type="AlphaFoldDB" id="A0A2P2J3C6"/>
<name>A0A2P2J3C6_RHIMU</name>
<dbReference type="EMBL" id="GGEC01007485">
    <property type="protein sequence ID" value="MBW87968.1"/>
    <property type="molecule type" value="Transcribed_RNA"/>
</dbReference>
<reference evidence="1" key="1">
    <citation type="submission" date="2018-02" db="EMBL/GenBank/DDBJ databases">
        <title>Rhizophora mucronata_Transcriptome.</title>
        <authorList>
            <person name="Meera S.P."/>
            <person name="Sreeshan A."/>
            <person name="Augustine A."/>
        </authorList>
    </citation>
    <scope>NUCLEOTIDE SEQUENCE</scope>
    <source>
        <tissue evidence="1">Leaf</tissue>
    </source>
</reference>
<accession>A0A2P2J3C6</accession>
<proteinExistence type="predicted"/>